<reference evidence="1 2" key="1">
    <citation type="submission" date="2024-03" db="EMBL/GenBank/DDBJ databases">
        <title>High-quality draft genome sequencing of Tistrella sp. BH-R2-4.</title>
        <authorList>
            <person name="Dong C."/>
        </authorList>
    </citation>
    <scope>NUCLEOTIDE SEQUENCE [LARGE SCALE GENOMIC DNA]</scope>
    <source>
        <strain evidence="1 2">BH-R2-4</strain>
    </source>
</reference>
<proteinExistence type="predicted"/>
<dbReference type="RefSeq" id="WP_345938603.1">
    <property type="nucleotide sequence ID" value="NZ_JBBKTW010000013.1"/>
</dbReference>
<dbReference type="EMBL" id="JBBKTW010000013">
    <property type="protein sequence ID" value="MEN2991708.1"/>
    <property type="molecule type" value="Genomic_DNA"/>
</dbReference>
<comment type="caution">
    <text evidence="1">The sequence shown here is derived from an EMBL/GenBank/DDBJ whole genome shotgun (WGS) entry which is preliminary data.</text>
</comment>
<keyword evidence="2" id="KW-1185">Reference proteome</keyword>
<gene>
    <name evidence="1" type="ORF">WG926_25575</name>
</gene>
<evidence type="ECO:0000313" key="1">
    <source>
        <dbReference type="EMBL" id="MEN2991708.1"/>
    </source>
</evidence>
<name>A0ABU9YSA6_9PROT</name>
<organism evidence="1 2">
    <name type="scientific">Tistrella arctica</name>
    <dbReference type="NCBI Taxonomy" id="3133430"/>
    <lineage>
        <taxon>Bacteria</taxon>
        <taxon>Pseudomonadati</taxon>
        <taxon>Pseudomonadota</taxon>
        <taxon>Alphaproteobacteria</taxon>
        <taxon>Geminicoccales</taxon>
        <taxon>Geminicoccaceae</taxon>
        <taxon>Tistrella</taxon>
    </lineage>
</organism>
<sequence length="59" mass="6253">MLQALIMLPALIVAQARIVVVLVISTLPHKPAPAIGDQRPVNQRMPDVPARCAAFPATA</sequence>
<evidence type="ECO:0000313" key="2">
    <source>
        <dbReference type="Proteomes" id="UP001413721"/>
    </source>
</evidence>
<dbReference type="Proteomes" id="UP001413721">
    <property type="component" value="Unassembled WGS sequence"/>
</dbReference>
<accession>A0ABU9YSA6</accession>
<protein>
    <submittedName>
        <fullName evidence="1">Uncharacterized protein</fullName>
    </submittedName>
</protein>